<accession>A0A9W6WXJ0</accession>
<comment type="caution">
    <text evidence="2">The sequence shown here is derived from an EMBL/GenBank/DDBJ whole genome shotgun (WGS) entry which is preliminary data.</text>
</comment>
<dbReference type="OrthoDB" id="107105at2759"/>
<sequence>MPALLQITSKFGTASELLINASKTVVIVLNDCVSSDLPSLPTGFCYHDPRTTARYLGLQVGGHLSTEVTWLKAENRIRGRLRLASHRTLTIEQRSLVAATVIAPALLYVGRHAWPTTTIVDRVAKCIHNFVWHGRFEDDVSDKRAWIAPDIASLHRSEGGLGLPDIRAELLAMAAVTVLAWASSSSSVQRLVGDVLTDRGKCSNAPPVYIMPGHAPIALSAFGPGQSLRQIGEAMITRNGDTAIEPGQLDLVQDLLVVVERTIPQELAWEGRVVTVDCRELLGQTMAPLREFLRRTQGDFRAEWLEFVAIIHLARLHNGLGLARDGWVNIAVDRGTRLLRDVLRWEIPVSGQIIFHATHEDMKPVLRELIILLLVVYPDMVYKTRDELQIKATPGDHPITARILEEDGQTIAAIRTSTMGPEAKFAVSDECELAQGLAARAGNDVKITAVHPHPKLSHLVSLWAGSRRRKLVRRDFKHAARTSARRRGALEVNNRQAAWLVDSPDIGKAITSVSWTRIRQIVGVSPWGEQVLYRIKLRAFTRWDHLNHRPGCVVEECDSTDLGIAHIFWSCPGARSLWSNFLSNWTELGLADTSLLPANVFGLSLPEVPRGLWQIMDRVCSVMSSGEREAVQQCVQPVVETAWALGVAITLQAIWRRRADYWDPVRDASVHHASAILTGRLRQAYINVRLLMTQISPSRGRHEAAKIVSYALLGNHSCGRPSRPIALSKPVTILFFDGGSRGNPGPGGSGCLIVLLPQGEPTPTVEWMASISLASRRTTNNIAEYRALCAGLNYALTNGLTDLHVVGDSAMILAQMRRRRPPRAPHLRSIYAQCRGIADRVHVCTWNHHLRAFNKAADMLANIAMDDRKSRQVFRSDQPTRVPRWAEVTRLLDSDLRQWRDAYFTGGAEEPDADAK</sequence>
<evidence type="ECO:0000313" key="3">
    <source>
        <dbReference type="Proteomes" id="UP001165121"/>
    </source>
</evidence>
<dbReference type="PANTHER" id="PTHR46387">
    <property type="entry name" value="POLYNUCLEOTIDYL TRANSFERASE, RIBONUCLEASE H-LIKE SUPERFAMILY PROTEIN"/>
    <property type="match status" value="1"/>
</dbReference>
<reference evidence="2" key="1">
    <citation type="submission" date="2023-04" db="EMBL/GenBank/DDBJ databases">
        <title>Phytophthora fragariaefolia NBRC 109709.</title>
        <authorList>
            <person name="Ichikawa N."/>
            <person name="Sato H."/>
            <person name="Tonouchi N."/>
        </authorList>
    </citation>
    <scope>NUCLEOTIDE SEQUENCE</scope>
    <source>
        <strain evidence="2">NBRC 109709</strain>
    </source>
</reference>
<dbReference type="InterPro" id="IPR002156">
    <property type="entry name" value="RNaseH_domain"/>
</dbReference>
<dbReference type="PROSITE" id="PS50879">
    <property type="entry name" value="RNASE_H_1"/>
    <property type="match status" value="1"/>
</dbReference>
<dbReference type="GO" id="GO:0003676">
    <property type="term" value="F:nucleic acid binding"/>
    <property type="evidence" value="ECO:0007669"/>
    <property type="project" value="InterPro"/>
</dbReference>
<protein>
    <submittedName>
        <fullName evidence="2">Unnamed protein product</fullName>
    </submittedName>
</protein>
<feature type="domain" description="RNase H type-1" evidence="1">
    <location>
        <begin position="728"/>
        <end position="866"/>
    </location>
</feature>
<dbReference type="Gene3D" id="3.30.420.10">
    <property type="entry name" value="Ribonuclease H-like superfamily/Ribonuclease H"/>
    <property type="match status" value="1"/>
</dbReference>
<dbReference type="InterPro" id="IPR036397">
    <property type="entry name" value="RNaseH_sf"/>
</dbReference>
<keyword evidence="3" id="KW-1185">Reference proteome</keyword>
<dbReference type="SUPFAM" id="SSF53098">
    <property type="entry name" value="Ribonuclease H-like"/>
    <property type="match status" value="1"/>
</dbReference>
<proteinExistence type="predicted"/>
<name>A0A9W6WXJ0_9STRA</name>
<dbReference type="InterPro" id="IPR012337">
    <property type="entry name" value="RNaseH-like_sf"/>
</dbReference>
<dbReference type="Pfam" id="PF13456">
    <property type="entry name" value="RVT_3"/>
    <property type="match status" value="1"/>
</dbReference>
<gene>
    <name evidence="2" type="ORF">Pfra01_000737400</name>
</gene>
<evidence type="ECO:0000313" key="2">
    <source>
        <dbReference type="EMBL" id="GMF31760.1"/>
    </source>
</evidence>
<dbReference type="AlphaFoldDB" id="A0A9W6WXJ0"/>
<dbReference type="GO" id="GO:0004523">
    <property type="term" value="F:RNA-DNA hybrid ribonuclease activity"/>
    <property type="evidence" value="ECO:0007669"/>
    <property type="project" value="InterPro"/>
</dbReference>
<dbReference type="PANTHER" id="PTHR46387:SF2">
    <property type="entry name" value="RIBONUCLEASE HI"/>
    <property type="match status" value="1"/>
</dbReference>
<evidence type="ECO:0000259" key="1">
    <source>
        <dbReference type="PROSITE" id="PS50879"/>
    </source>
</evidence>
<dbReference type="Proteomes" id="UP001165121">
    <property type="component" value="Unassembled WGS sequence"/>
</dbReference>
<organism evidence="2 3">
    <name type="scientific">Phytophthora fragariaefolia</name>
    <dbReference type="NCBI Taxonomy" id="1490495"/>
    <lineage>
        <taxon>Eukaryota</taxon>
        <taxon>Sar</taxon>
        <taxon>Stramenopiles</taxon>
        <taxon>Oomycota</taxon>
        <taxon>Peronosporomycetes</taxon>
        <taxon>Peronosporales</taxon>
        <taxon>Peronosporaceae</taxon>
        <taxon>Phytophthora</taxon>
    </lineage>
</organism>
<dbReference type="CDD" id="cd09279">
    <property type="entry name" value="RNase_HI_like"/>
    <property type="match status" value="1"/>
</dbReference>
<dbReference type="EMBL" id="BSXT01000651">
    <property type="protein sequence ID" value="GMF31760.1"/>
    <property type="molecule type" value="Genomic_DNA"/>
</dbReference>